<evidence type="ECO:0000313" key="1">
    <source>
        <dbReference type="EMBL" id="MCD9638327.1"/>
    </source>
</evidence>
<proteinExistence type="predicted"/>
<comment type="caution">
    <text evidence="1">The sequence shown here is derived from an EMBL/GenBank/DDBJ whole genome shotgun (WGS) entry which is preliminary data.</text>
</comment>
<feature type="non-terminal residue" evidence="1">
    <location>
        <position position="1"/>
    </location>
</feature>
<evidence type="ECO:0000313" key="2">
    <source>
        <dbReference type="Proteomes" id="UP000823775"/>
    </source>
</evidence>
<organism evidence="1 2">
    <name type="scientific">Datura stramonium</name>
    <name type="common">Jimsonweed</name>
    <name type="synonym">Common thornapple</name>
    <dbReference type="NCBI Taxonomy" id="4076"/>
    <lineage>
        <taxon>Eukaryota</taxon>
        <taxon>Viridiplantae</taxon>
        <taxon>Streptophyta</taxon>
        <taxon>Embryophyta</taxon>
        <taxon>Tracheophyta</taxon>
        <taxon>Spermatophyta</taxon>
        <taxon>Magnoliopsida</taxon>
        <taxon>eudicotyledons</taxon>
        <taxon>Gunneridae</taxon>
        <taxon>Pentapetalae</taxon>
        <taxon>asterids</taxon>
        <taxon>lamiids</taxon>
        <taxon>Solanales</taxon>
        <taxon>Solanaceae</taxon>
        <taxon>Solanoideae</taxon>
        <taxon>Datureae</taxon>
        <taxon>Datura</taxon>
    </lineage>
</organism>
<keyword evidence="2" id="KW-1185">Reference proteome</keyword>
<dbReference type="Proteomes" id="UP000823775">
    <property type="component" value="Unassembled WGS sequence"/>
</dbReference>
<gene>
    <name evidence="1" type="ORF">HAX54_022216</name>
</gene>
<reference evidence="1 2" key="1">
    <citation type="journal article" date="2021" name="BMC Genomics">
        <title>Datura genome reveals duplications of psychoactive alkaloid biosynthetic genes and high mutation rate following tissue culture.</title>
        <authorList>
            <person name="Rajewski A."/>
            <person name="Carter-House D."/>
            <person name="Stajich J."/>
            <person name="Litt A."/>
        </authorList>
    </citation>
    <scope>NUCLEOTIDE SEQUENCE [LARGE SCALE GENOMIC DNA]</scope>
    <source>
        <strain evidence="1">AR-01</strain>
    </source>
</reference>
<protein>
    <submittedName>
        <fullName evidence="1">Uncharacterized protein</fullName>
    </submittedName>
</protein>
<accession>A0ABS8UU79</accession>
<dbReference type="EMBL" id="JACEIK010002673">
    <property type="protein sequence ID" value="MCD9638327.1"/>
    <property type="molecule type" value="Genomic_DNA"/>
</dbReference>
<sequence>DILGSRSRISTWGPSLRRGSQLNRHSLSSQSFTLHIGDTNIDSLSISYYLGLTMGMTVHHTIVGPSKLLSFASLRNVDLFKLDNRGGGLSHG</sequence>
<name>A0ABS8UU79_DATST</name>